<accession>A0A9X4RLM3</accession>
<dbReference type="RefSeq" id="WP_009627244.1">
    <property type="nucleotide sequence ID" value="NZ_VBTY01000083.1"/>
</dbReference>
<organism evidence="1 2">
    <name type="scientific">Pseudanabaena catenata USMAC16</name>
    <dbReference type="NCBI Taxonomy" id="1855837"/>
    <lineage>
        <taxon>Bacteria</taxon>
        <taxon>Bacillati</taxon>
        <taxon>Cyanobacteriota</taxon>
        <taxon>Cyanophyceae</taxon>
        <taxon>Pseudanabaenales</taxon>
        <taxon>Pseudanabaenaceae</taxon>
        <taxon>Pseudanabaena</taxon>
    </lineage>
</organism>
<comment type="caution">
    <text evidence="1">The sequence shown here is derived from an EMBL/GenBank/DDBJ whole genome shotgun (WGS) entry which is preliminary data.</text>
</comment>
<keyword evidence="2" id="KW-1185">Reference proteome</keyword>
<dbReference type="AlphaFoldDB" id="A0A9X4RLM3"/>
<protein>
    <submittedName>
        <fullName evidence="1">Uncharacterized protein</fullName>
    </submittedName>
</protein>
<dbReference type="EMBL" id="VBTY01000083">
    <property type="protein sequence ID" value="MDG3495134.1"/>
    <property type="molecule type" value="Genomic_DNA"/>
</dbReference>
<evidence type="ECO:0000313" key="1">
    <source>
        <dbReference type="EMBL" id="MDG3495134.1"/>
    </source>
</evidence>
<gene>
    <name evidence="1" type="ORF">FEV09_11245</name>
</gene>
<proteinExistence type="predicted"/>
<dbReference type="Proteomes" id="UP001152872">
    <property type="component" value="Unassembled WGS sequence"/>
</dbReference>
<sequence length="126" mass="13554">MNSVQAQTNNAPVNTLVSDSYLDALINSLQDPIESACYLTAIIEAEDPEPELLPLALNDVSKALDKTGGSTQSLEAILQKQGTEAIHSLADWLKGLGLKLTVTVDATEVQFEEDSEQELKELEIAA</sequence>
<evidence type="ECO:0000313" key="2">
    <source>
        <dbReference type="Proteomes" id="UP001152872"/>
    </source>
</evidence>
<name>A0A9X4RLM3_9CYAN</name>
<reference evidence="1" key="1">
    <citation type="submission" date="2019-05" db="EMBL/GenBank/DDBJ databases">
        <title>Whole genome sequencing of Pseudanabaena catenata USMAC16.</title>
        <authorList>
            <person name="Khan Z."/>
            <person name="Omar W.M."/>
            <person name="Convey P."/>
            <person name="Merican F."/>
            <person name="Najimudin N."/>
        </authorList>
    </citation>
    <scope>NUCLEOTIDE SEQUENCE</scope>
    <source>
        <strain evidence="1">USMAC16</strain>
    </source>
</reference>